<dbReference type="AlphaFoldDB" id="A0AAX2HAH0"/>
<gene>
    <name evidence="1" type="ORF">PLUA15_460005</name>
</gene>
<sequence>MEFFMSAEREAGVAEGERSARKKIEPLMIELLSDIELESAFKSWSFIPVIMSGRFVFEFPEFIKIRRKEKGLDCRLHIDFEEFKEADERKQIVMMLNTMVRSIDMMAKHKVTKNDQEVLKGVVNEVRKKLLSSDK</sequence>
<protein>
    <submittedName>
        <fullName evidence="1">Uncharacterized protein</fullName>
    </submittedName>
</protein>
<evidence type="ECO:0000313" key="2">
    <source>
        <dbReference type="Proteomes" id="UP000219564"/>
    </source>
</evidence>
<organism evidence="1 2">
    <name type="scientific">Pseudomonas lundensis</name>
    <dbReference type="NCBI Taxonomy" id="86185"/>
    <lineage>
        <taxon>Bacteria</taxon>
        <taxon>Pseudomonadati</taxon>
        <taxon>Pseudomonadota</taxon>
        <taxon>Gammaproteobacteria</taxon>
        <taxon>Pseudomonadales</taxon>
        <taxon>Pseudomonadaceae</taxon>
        <taxon>Pseudomonas</taxon>
    </lineage>
</organism>
<name>A0AAX2HAH0_9PSED</name>
<reference evidence="1 2" key="1">
    <citation type="submission" date="2017-08" db="EMBL/GenBank/DDBJ databases">
        <authorList>
            <person name="Chaillou S."/>
        </authorList>
    </citation>
    <scope>NUCLEOTIDE SEQUENCE [LARGE SCALE GENOMIC DNA]</scope>
    <source>
        <strain evidence="1 2">MFPA15A1205</strain>
    </source>
</reference>
<dbReference type="EMBL" id="OBKZ01000041">
    <property type="protein sequence ID" value="SOB53815.1"/>
    <property type="molecule type" value="Genomic_DNA"/>
</dbReference>
<dbReference type="InterPro" id="IPR029078">
    <property type="entry name" value="Imm44"/>
</dbReference>
<comment type="caution">
    <text evidence="1">The sequence shown here is derived from an EMBL/GenBank/DDBJ whole genome shotgun (WGS) entry which is preliminary data.</text>
</comment>
<dbReference type="Pfam" id="PF15571">
    <property type="entry name" value="Imm44"/>
    <property type="match status" value="1"/>
</dbReference>
<accession>A0AAX2HAH0</accession>
<dbReference type="Proteomes" id="UP000219564">
    <property type="component" value="Unassembled WGS sequence"/>
</dbReference>
<evidence type="ECO:0000313" key="1">
    <source>
        <dbReference type="EMBL" id="SOB53815.1"/>
    </source>
</evidence>
<dbReference type="RefSeq" id="WP_179765317.1">
    <property type="nucleotide sequence ID" value="NZ_OBKZ01000041.1"/>
</dbReference>
<proteinExistence type="predicted"/>